<dbReference type="InterPro" id="IPR051237">
    <property type="entry name" value="Ferric-chelate_Red/DefProt"/>
</dbReference>
<evidence type="ECO:0000313" key="5">
    <source>
        <dbReference type="EnsemblMetazoa" id="HelroP163511"/>
    </source>
</evidence>
<protein>
    <recommendedName>
        <fullName evidence="3">Reelin domain-containing protein</fullName>
    </recommendedName>
</protein>
<feature type="signal peptide" evidence="2">
    <location>
        <begin position="1"/>
        <end position="21"/>
    </location>
</feature>
<feature type="chain" id="PRO_5010980034" description="Reelin domain-containing protein" evidence="2">
    <location>
        <begin position="22"/>
        <end position="508"/>
    </location>
</feature>
<proteinExistence type="predicted"/>
<dbReference type="STRING" id="6412.T1EU57"/>
<dbReference type="Gene3D" id="1.20.120.1770">
    <property type="match status" value="1"/>
</dbReference>
<dbReference type="EMBL" id="KB097495">
    <property type="protein sequence ID" value="ESN96450.1"/>
    <property type="molecule type" value="Genomic_DNA"/>
</dbReference>
<evidence type="ECO:0000313" key="6">
    <source>
        <dbReference type="Proteomes" id="UP000015101"/>
    </source>
</evidence>
<dbReference type="RefSeq" id="XP_009025612.1">
    <property type="nucleotide sequence ID" value="XM_009027364.1"/>
</dbReference>
<keyword evidence="2" id="KW-0732">Signal</keyword>
<dbReference type="Proteomes" id="UP000015101">
    <property type="component" value="Unassembled WGS sequence"/>
</dbReference>
<evidence type="ECO:0000259" key="3">
    <source>
        <dbReference type="Pfam" id="PF02014"/>
    </source>
</evidence>
<reference evidence="4 6" key="2">
    <citation type="journal article" date="2013" name="Nature">
        <title>Insights into bilaterian evolution from three spiralian genomes.</title>
        <authorList>
            <person name="Simakov O."/>
            <person name="Marletaz F."/>
            <person name="Cho S.J."/>
            <person name="Edsinger-Gonzales E."/>
            <person name="Havlak P."/>
            <person name="Hellsten U."/>
            <person name="Kuo D.H."/>
            <person name="Larsson T."/>
            <person name="Lv J."/>
            <person name="Arendt D."/>
            <person name="Savage R."/>
            <person name="Osoegawa K."/>
            <person name="de Jong P."/>
            <person name="Grimwood J."/>
            <person name="Chapman J.A."/>
            <person name="Shapiro H."/>
            <person name="Aerts A."/>
            <person name="Otillar R.P."/>
            <person name="Terry A.Y."/>
            <person name="Boore J.L."/>
            <person name="Grigoriev I.V."/>
            <person name="Lindberg D.R."/>
            <person name="Seaver E.C."/>
            <person name="Weisblat D.A."/>
            <person name="Putnam N.H."/>
            <person name="Rokhsar D.S."/>
        </authorList>
    </citation>
    <scope>NUCLEOTIDE SEQUENCE</scope>
</reference>
<dbReference type="InterPro" id="IPR002861">
    <property type="entry name" value="Reeler_dom"/>
</dbReference>
<name>T1EU57_HELRO</name>
<sequence length="508" mass="58283">MEVIKLSIVFVLVQLASHLLAYPTGAPPDTCSSQKPNHNAEFQDSLSPFSITATSNDPYSYTVTIGSPGSNRTYEGFIISAFTDGNVIVGRFEDTLPSNTQLICSVRFLCLQFLNFMIAAIVIYTNYTATVVQSYSTFWRVRTDRKYANSNPPVNPTTTRQTQTLTTTTRYMPYTTTTMTTRRYTTTWYNTPPKQICYNARLKVQISLASDEPVPPQCMDANYIYDSFMGNRLYCQFDYSMNRPFKKRADSLDDSAVDDMVEPTTVSPVFDEKRSRMMKAHGILLVLAWFVFASTSVLVNRYCKSVWPGAQICGKPCWIFVYYGLLLACLFLTLISFLIFIYQNFRSYSFNFWTYFSCYTVAYSAMFIALVIFLFIHEFLAGMKRKEHASWWWLYETFHYLTGDFSLMLAAAMILLSFFTDLYSNFIGDWPIWSCIAVICFYVLMDIILSAHERFLNSAPQLKLSEEQEMEMRKFGRQKADMRLSSAVVFKPALLLTHGSMVTQSVIA</sequence>
<dbReference type="PANTHER" id="PTHR45828:SF42">
    <property type="entry name" value="DEFENSE PROTEIN L(2)34FC"/>
    <property type="match status" value="1"/>
</dbReference>
<feature type="domain" description="Reelin" evidence="3">
    <location>
        <begin position="31"/>
        <end position="104"/>
    </location>
</feature>
<feature type="transmembrane region" description="Helical" evidence="1">
    <location>
        <begin position="280"/>
        <end position="299"/>
    </location>
</feature>
<keyword evidence="1" id="KW-0472">Membrane</keyword>
<evidence type="ECO:0000256" key="1">
    <source>
        <dbReference type="SAM" id="Phobius"/>
    </source>
</evidence>
<keyword evidence="6" id="KW-1185">Reference proteome</keyword>
<dbReference type="CTD" id="20200107"/>
<feature type="transmembrane region" description="Helical" evidence="1">
    <location>
        <begin position="397"/>
        <end position="418"/>
    </location>
</feature>
<dbReference type="OrthoDB" id="6372137at2759"/>
<feature type="transmembrane region" description="Helical" evidence="1">
    <location>
        <begin position="320"/>
        <end position="342"/>
    </location>
</feature>
<dbReference type="Pfam" id="PF02014">
    <property type="entry name" value="Reeler"/>
    <property type="match status" value="1"/>
</dbReference>
<dbReference type="EMBL" id="AMQM01001392">
    <property type="status" value="NOT_ANNOTATED_CDS"/>
    <property type="molecule type" value="Genomic_DNA"/>
</dbReference>
<dbReference type="HOGENOM" id="CLU_536685_0_0_1"/>
<reference evidence="5" key="3">
    <citation type="submission" date="2015-06" db="UniProtKB">
        <authorList>
            <consortium name="EnsemblMetazoa"/>
        </authorList>
    </citation>
    <scope>IDENTIFICATION</scope>
</reference>
<evidence type="ECO:0000256" key="2">
    <source>
        <dbReference type="SAM" id="SignalP"/>
    </source>
</evidence>
<gene>
    <name evidence="5" type="primary">20200107</name>
    <name evidence="4" type="ORF">HELRODRAFT_163511</name>
</gene>
<dbReference type="GO" id="GO:0016020">
    <property type="term" value="C:membrane"/>
    <property type="evidence" value="ECO:0000318"/>
    <property type="project" value="GO_Central"/>
</dbReference>
<evidence type="ECO:0000313" key="4">
    <source>
        <dbReference type="EMBL" id="ESN96450.1"/>
    </source>
</evidence>
<feature type="transmembrane region" description="Helical" evidence="1">
    <location>
        <begin position="430"/>
        <end position="449"/>
    </location>
</feature>
<keyword evidence="1" id="KW-0812">Transmembrane</keyword>
<dbReference type="EnsemblMetazoa" id="HelroT163511">
    <property type="protein sequence ID" value="HelroP163511"/>
    <property type="gene ID" value="HelroG163511"/>
</dbReference>
<dbReference type="PANTHER" id="PTHR45828">
    <property type="entry name" value="CYTOCHROME B561/FERRIC REDUCTASE TRANSMEMBRANE"/>
    <property type="match status" value="1"/>
</dbReference>
<feature type="transmembrane region" description="Helical" evidence="1">
    <location>
        <begin position="354"/>
        <end position="376"/>
    </location>
</feature>
<accession>T1EU57</accession>
<organism evidence="5 6">
    <name type="scientific">Helobdella robusta</name>
    <name type="common">Californian leech</name>
    <dbReference type="NCBI Taxonomy" id="6412"/>
    <lineage>
        <taxon>Eukaryota</taxon>
        <taxon>Metazoa</taxon>
        <taxon>Spiralia</taxon>
        <taxon>Lophotrochozoa</taxon>
        <taxon>Annelida</taxon>
        <taxon>Clitellata</taxon>
        <taxon>Hirudinea</taxon>
        <taxon>Rhynchobdellida</taxon>
        <taxon>Glossiphoniidae</taxon>
        <taxon>Helobdella</taxon>
    </lineage>
</organism>
<keyword evidence="1" id="KW-1133">Transmembrane helix</keyword>
<reference evidence="6" key="1">
    <citation type="submission" date="2012-12" db="EMBL/GenBank/DDBJ databases">
        <authorList>
            <person name="Hellsten U."/>
            <person name="Grimwood J."/>
            <person name="Chapman J.A."/>
            <person name="Shapiro H."/>
            <person name="Aerts A."/>
            <person name="Otillar R.P."/>
            <person name="Terry A.Y."/>
            <person name="Boore J.L."/>
            <person name="Simakov O."/>
            <person name="Marletaz F."/>
            <person name="Cho S.-J."/>
            <person name="Edsinger-Gonzales E."/>
            <person name="Havlak P."/>
            <person name="Kuo D.-H."/>
            <person name="Larsson T."/>
            <person name="Lv J."/>
            <person name="Arendt D."/>
            <person name="Savage R."/>
            <person name="Osoegawa K."/>
            <person name="de Jong P."/>
            <person name="Lindberg D.R."/>
            <person name="Seaver E.C."/>
            <person name="Weisblat D.A."/>
            <person name="Putnam N.H."/>
            <person name="Grigoriev I.V."/>
            <person name="Rokhsar D.S."/>
        </authorList>
    </citation>
    <scope>NUCLEOTIDE SEQUENCE</scope>
</reference>
<dbReference type="InParanoid" id="T1EU57"/>
<dbReference type="AlphaFoldDB" id="T1EU57"/>
<dbReference type="KEGG" id="hro:HELRODRAFT_163511"/>
<dbReference type="GeneID" id="20200107"/>